<feature type="transmembrane region" description="Helical" evidence="6">
    <location>
        <begin position="12"/>
        <end position="37"/>
    </location>
</feature>
<comment type="subcellular location">
    <subcellularLocation>
        <location evidence="1">Cell membrane</location>
        <topology evidence="1">Multi-pass membrane protein</topology>
    </subcellularLocation>
</comment>
<evidence type="ECO:0000256" key="1">
    <source>
        <dbReference type="ARBA" id="ARBA00004651"/>
    </source>
</evidence>
<dbReference type="AlphaFoldDB" id="A0A6J6CR01"/>
<feature type="transmembrane region" description="Helical" evidence="6">
    <location>
        <begin position="57"/>
        <end position="83"/>
    </location>
</feature>
<sequence>MTLADFLNPEAIVTGLGTLGVVVTLFVEVGLLIGIVLPGDSLLFVAGLAAGTDALGFQLSLTALLVFCPIAAFLGSELGYYIGVRYGRSLFNRPDGRIFNQERVRYAEHWFNRYGPGKAIIFGRYVPIVRTLMSPLAGILKMDKKRFTFWNALSAVIWTSSILIVGYLLGERVAGSIDKYLLPIVAALILISMVPIARELLKKKRD</sequence>
<dbReference type="InterPro" id="IPR032818">
    <property type="entry name" value="DedA-like"/>
</dbReference>
<evidence type="ECO:0000313" key="8">
    <source>
        <dbReference type="EMBL" id="CAB4552288.1"/>
    </source>
</evidence>
<evidence type="ECO:0000259" key="7">
    <source>
        <dbReference type="Pfam" id="PF09335"/>
    </source>
</evidence>
<dbReference type="InterPro" id="IPR032816">
    <property type="entry name" value="VTT_dom"/>
</dbReference>
<evidence type="ECO:0000256" key="6">
    <source>
        <dbReference type="SAM" id="Phobius"/>
    </source>
</evidence>
<reference evidence="8" key="1">
    <citation type="submission" date="2020-05" db="EMBL/GenBank/DDBJ databases">
        <authorList>
            <person name="Chiriac C."/>
            <person name="Salcher M."/>
            <person name="Ghai R."/>
            <person name="Kavagutti S V."/>
        </authorList>
    </citation>
    <scope>NUCLEOTIDE SEQUENCE</scope>
</reference>
<evidence type="ECO:0000256" key="2">
    <source>
        <dbReference type="ARBA" id="ARBA00022475"/>
    </source>
</evidence>
<keyword evidence="5 6" id="KW-0472">Membrane</keyword>
<evidence type="ECO:0000256" key="4">
    <source>
        <dbReference type="ARBA" id="ARBA00022989"/>
    </source>
</evidence>
<keyword evidence="3 6" id="KW-0812">Transmembrane</keyword>
<dbReference type="PANTHER" id="PTHR30353:SF0">
    <property type="entry name" value="TRANSMEMBRANE PROTEIN"/>
    <property type="match status" value="1"/>
</dbReference>
<dbReference type="GO" id="GO:0005886">
    <property type="term" value="C:plasma membrane"/>
    <property type="evidence" value="ECO:0007669"/>
    <property type="project" value="UniProtKB-SubCell"/>
</dbReference>
<evidence type="ECO:0000256" key="3">
    <source>
        <dbReference type="ARBA" id="ARBA00022692"/>
    </source>
</evidence>
<protein>
    <submittedName>
        <fullName evidence="8">Unannotated protein</fullName>
    </submittedName>
</protein>
<keyword evidence="2" id="KW-1003">Cell membrane</keyword>
<feature type="domain" description="VTT" evidence="7">
    <location>
        <begin position="38"/>
        <end position="167"/>
    </location>
</feature>
<feature type="transmembrane region" description="Helical" evidence="6">
    <location>
        <begin position="149"/>
        <end position="168"/>
    </location>
</feature>
<name>A0A6J6CR01_9ZZZZ</name>
<gene>
    <name evidence="8" type="ORF">UFOPK1506_00529</name>
</gene>
<accession>A0A6J6CR01</accession>
<evidence type="ECO:0000256" key="5">
    <source>
        <dbReference type="ARBA" id="ARBA00023136"/>
    </source>
</evidence>
<dbReference type="Pfam" id="PF09335">
    <property type="entry name" value="VTT_dom"/>
    <property type="match status" value="1"/>
</dbReference>
<proteinExistence type="predicted"/>
<keyword evidence="4 6" id="KW-1133">Transmembrane helix</keyword>
<dbReference type="PANTHER" id="PTHR30353">
    <property type="entry name" value="INNER MEMBRANE PROTEIN DEDA-RELATED"/>
    <property type="match status" value="1"/>
</dbReference>
<dbReference type="EMBL" id="CAEZSV010000074">
    <property type="protein sequence ID" value="CAB4552288.1"/>
    <property type="molecule type" value="Genomic_DNA"/>
</dbReference>
<organism evidence="8">
    <name type="scientific">freshwater metagenome</name>
    <dbReference type="NCBI Taxonomy" id="449393"/>
    <lineage>
        <taxon>unclassified sequences</taxon>
        <taxon>metagenomes</taxon>
        <taxon>ecological metagenomes</taxon>
    </lineage>
</organism>
<feature type="transmembrane region" description="Helical" evidence="6">
    <location>
        <begin position="180"/>
        <end position="201"/>
    </location>
</feature>